<feature type="compositionally biased region" description="Low complexity" evidence="15">
    <location>
        <begin position="156"/>
        <end position="182"/>
    </location>
</feature>
<dbReference type="PROSITE" id="PS50067">
    <property type="entry name" value="KINESIN_MOTOR_2"/>
    <property type="match status" value="1"/>
</dbReference>
<dbReference type="Pfam" id="PF22923">
    <property type="entry name" value="KIF2A-like_1st"/>
    <property type="match status" value="1"/>
</dbReference>
<dbReference type="CDD" id="cd01367">
    <property type="entry name" value="KISc_KIF2_like"/>
    <property type="match status" value="1"/>
</dbReference>
<evidence type="ECO:0000256" key="13">
    <source>
        <dbReference type="ARBA" id="ARBA00061030"/>
    </source>
</evidence>
<feature type="compositionally biased region" description="Basic and acidic residues" evidence="15">
    <location>
        <begin position="602"/>
        <end position="613"/>
    </location>
</feature>
<sequence length="1081" mass="122887">MTMDHGMYNIETGNSINIKRTDGRVHSAVVSGINWEQRTVTVEWFERGETKGKEVEMDAIVALNPDLTNQKTMEPPSQINNHVLISKARHSTKPSIPVKAGSNRQLSRQTGRPTNIMPPGVTVNGHGDSVAGLTSRRELENIPPTPTSTAASFNASMAAQAKQKQQQLQAQQQQQQQQQVQADNGRVRRSNVVKEVERLKKNREERRQRQAELKEEKEALMNLDPGNPNWEFLAMIREYQNSIEFRPLRETDSVEDHQITVCVRKRPLNKKEIARKEVDVISVPSKDQMVVHEPKAKVDLTKYLENQIFRFDYAFDETCNNEIVYKYTAKPLVQTIFEGGMATCFAYGQTGSGKTHTMGGDFNGKTQDCKRGIYAMVAKDVFKCLKLVKYRPLNLVISASFFEIYSGKVFDLLKDKEKLRVLEDGKQQVQILGLTEKVVETCDEVLKLIQHGNSARTSGQTSANSNSSRSHAVFQITARIPGTLKVHGKFSLIDLAGNERGADTSSANRQTRMEGAEINKSLLALKECIRALSRKGTHLPFRASKLTQVLRDSFIGEKSKTCMIAMISPGMSSCEHSLNTLRYADRVKELAATDPTEMKVSPTDDERELKIEEQSNNSVLSDSDLAQLRSLNEGEISQDLYTFHEAVSALQMLEEEVLDTHKMVMDHTTRFLDGARNVFSTTHEVDYDQEDSRGKDKAKASCPLEPNLEDERTTTTTTTTSTTTMMVAEPVDNDNRDSTGGDAWSNLNKLVDTTTKNSLKSPWKDEVECQNDTSSCDSDYESLNVTRTTRVAANTAGIDPRVSCIENVSKKNSLHAYSVAYSDNWARTVNRAQRYKRSTGGKKSVQKYHWSGTFNRDGVKKYSSPLGEKTSDAKRRRFGEMNVVADSNYNYNLDAFDDEKTAKKTKLFDGDKFNWDDESGERNEDATRWPDRRSFANLSKRDTMPLNTSWRNWLTREHGQEDHRYQRDESIERDHLNANSSKRSQRNDHKEENRPTLGETRRPSESSYRVDDDDSRSTIIDRYEITLSTVYVRKSRTSIDDRSTCKFFNFLLSFFKNVILFTFLPSLYMIFFIYVKRTEEP</sequence>
<comment type="similarity">
    <text evidence="13">Belongs to the TRAFAC class myosin-kinesin ATPase superfamily. Kinesin family. KIN-13 subfamily.</text>
</comment>
<keyword evidence="10 14" id="KW-0505">Motor protein</keyword>
<dbReference type="GO" id="GO:0005524">
    <property type="term" value="F:ATP binding"/>
    <property type="evidence" value="ECO:0007669"/>
    <property type="project" value="UniProtKB-UniRule"/>
</dbReference>
<feature type="region of interest" description="Disordered" evidence="15">
    <location>
        <begin position="686"/>
        <end position="719"/>
    </location>
</feature>
<dbReference type="GeneID" id="117230950"/>
<feature type="transmembrane region" description="Helical" evidence="16">
    <location>
        <begin position="1047"/>
        <end position="1075"/>
    </location>
</feature>
<feature type="domain" description="Kinesin motor" evidence="17">
    <location>
        <begin position="258"/>
        <end position="590"/>
    </location>
</feature>
<keyword evidence="6" id="KW-0498">Mitosis</keyword>
<dbReference type="AlphaFoldDB" id="A0A6J3JXD5"/>
<feature type="region of interest" description="Disordered" evidence="15">
    <location>
        <begin position="958"/>
        <end position="1013"/>
    </location>
</feature>
<keyword evidence="2" id="KW-0963">Cytoplasm</keyword>
<dbReference type="Proteomes" id="UP000504631">
    <property type="component" value="Unplaced"/>
</dbReference>
<feature type="region of interest" description="Disordered" evidence="15">
    <location>
        <begin position="156"/>
        <end position="190"/>
    </location>
</feature>
<dbReference type="Pfam" id="PF00225">
    <property type="entry name" value="Kinesin"/>
    <property type="match status" value="1"/>
</dbReference>
<dbReference type="PROSITE" id="PS00411">
    <property type="entry name" value="KINESIN_MOTOR_1"/>
    <property type="match status" value="1"/>
</dbReference>
<keyword evidence="9" id="KW-0175">Coiled coil</keyword>
<keyword evidence="4" id="KW-0493">Microtubule</keyword>
<keyword evidence="11" id="KW-0206">Cytoskeleton</keyword>
<feature type="compositionally biased region" description="Basic and acidic residues" evidence="15">
    <location>
        <begin position="686"/>
        <end position="699"/>
    </location>
</feature>
<dbReference type="InterPro" id="IPR054473">
    <property type="entry name" value="KIF2A-like_N"/>
</dbReference>
<evidence type="ECO:0000256" key="5">
    <source>
        <dbReference type="ARBA" id="ARBA00022741"/>
    </source>
</evidence>
<evidence type="ECO:0000256" key="8">
    <source>
        <dbReference type="ARBA" id="ARBA00022840"/>
    </source>
</evidence>
<feature type="region of interest" description="Disordered" evidence="15">
    <location>
        <begin position="92"/>
        <end position="130"/>
    </location>
</feature>
<protein>
    <submittedName>
        <fullName evidence="19">Kinesin-like protein Klp10A isoform X3</fullName>
    </submittedName>
</protein>
<keyword evidence="16" id="KW-0472">Membrane</keyword>
<keyword evidence="7" id="KW-0159">Chromosome partition</keyword>
<dbReference type="GO" id="GO:0000922">
    <property type="term" value="C:spindle pole"/>
    <property type="evidence" value="ECO:0007669"/>
    <property type="project" value="UniProtKB-SubCell"/>
</dbReference>
<keyword evidence="16" id="KW-0812">Transmembrane</keyword>
<dbReference type="InterPro" id="IPR027417">
    <property type="entry name" value="P-loop_NTPase"/>
</dbReference>
<evidence type="ECO:0000256" key="4">
    <source>
        <dbReference type="ARBA" id="ARBA00022701"/>
    </source>
</evidence>
<comment type="subcellular location">
    <subcellularLocation>
        <location evidence="1">Cytoplasm</location>
        <location evidence="1">Cytoskeleton</location>
        <location evidence="1">Spindle pole</location>
    </subcellularLocation>
</comment>
<dbReference type="InterPro" id="IPR027640">
    <property type="entry name" value="Kinesin-like_fam"/>
</dbReference>
<accession>A0A6J3JXD5</accession>
<dbReference type="GO" id="GO:0005828">
    <property type="term" value="C:kinetochore microtubule"/>
    <property type="evidence" value="ECO:0007669"/>
    <property type="project" value="UniProtKB-ARBA"/>
</dbReference>
<feature type="region of interest" description="Disordered" evidence="15">
    <location>
        <begin position="593"/>
        <end position="618"/>
    </location>
</feature>
<evidence type="ECO:0000313" key="18">
    <source>
        <dbReference type="Proteomes" id="UP000504631"/>
    </source>
</evidence>
<feature type="compositionally biased region" description="Basic and acidic residues" evidence="15">
    <location>
        <begin position="985"/>
        <end position="1013"/>
    </location>
</feature>
<dbReference type="InterPro" id="IPR001752">
    <property type="entry name" value="Kinesin_motor_dom"/>
</dbReference>
<feature type="binding site" evidence="14">
    <location>
        <begin position="348"/>
        <end position="355"/>
    </location>
    <ligand>
        <name>ATP</name>
        <dbReference type="ChEBI" id="CHEBI:30616"/>
    </ligand>
</feature>
<evidence type="ECO:0000256" key="3">
    <source>
        <dbReference type="ARBA" id="ARBA00022618"/>
    </source>
</evidence>
<keyword evidence="18" id="KW-1185">Reference proteome</keyword>
<evidence type="ECO:0000259" key="17">
    <source>
        <dbReference type="PROSITE" id="PS50067"/>
    </source>
</evidence>
<evidence type="ECO:0000313" key="19">
    <source>
        <dbReference type="RefSeq" id="XP_033344809.1"/>
    </source>
</evidence>
<evidence type="ECO:0000256" key="6">
    <source>
        <dbReference type="ARBA" id="ARBA00022776"/>
    </source>
</evidence>
<evidence type="ECO:0000256" key="12">
    <source>
        <dbReference type="ARBA" id="ARBA00023306"/>
    </source>
</evidence>
<proteinExistence type="inferred from homology"/>
<dbReference type="GO" id="GO:0051301">
    <property type="term" value="P:cell division"/>
    <property type="evidence" value="ECO:0007669"/>
    <property type="project" value="UniProtKB-KW"/>
</dbReference>
<gene>
    <name evidence="19" type="primary">LOC117230950</name>
</gene>
<evidence type="ECO:0000256" key="15">
    <source>
        <dbReference type="SAM" id="MobiDB-lite"/>
    </source>
</evidence>
<dbReference type="GO" id="GO:0007019">
    <property type="term" value="P:microtubule depolymerization"/>
    <property type="evidence" value="ECO:0007669"/>
    <property type="project" value="TreeGrafter"/>
</dbReference>
<evidence type="ECO:0000256" key="2">
    <source>
        <dbReference type="ARBA" id="ARBA00022490"/>
    </source>
</evidence>
<evidence type="ECO:0000256" key="14">
    <source>
        <dbReference type="PROSITE-ProRule" id="PRU00283"/>
    </source>
</evidence>
<keyword evidence="8 14" id="KW-0067">ATP-binding</keyword>
<feature type="compositionally biased region" description="Polar residues" evidence="15">
    <location>
        <begin position="102"/>
        <end position="113"/>
    </location>
</feature>
<keyword evidence="3" id="KW-0132">Cell division</keyword>
<dbReference type="SUPFAM" id="SSF52540">
    <property type="entry name" value="P-loop containing nucleoside triphosphate hydrolases"/>
    <property type="match status" value="1"/>
</dbReference>
<dbReference type="PRINTS" id="PR00380">
    <property type="entry name" value="KINESINHEAVY"/>
</dbReference>
<evidence type="ECO:0000256" key="7">
    <source>
        <dbReference type="ARBA" id="ARBA00022829"/>
    </source>
</evidence>
<feature type="compositionally biased region" description="Basic and acidic residues" evidence="15">
    <location>
        <begin position="958"/>
        <end position="976"/>
    </location>
</feature>
<keyword evidence="16" id="KW-1133">Transmembrane helix</keyword>
<dbReference type="GO" id="GO:0008017">
    <property type="term" value="F:microtubule binding"/>
    <property type="evidence" value="ECO:0007669"/>
    <property type="project" value="InterPro"/>
</dbReference>
<dbReference type="SMART" id="SM00129">
    <property type="entry name" value="KISc"/>
    <property type="match status" value="1"/>
</dbReference>
<evidence type="ECO:0000256" key="16">
    <source>
        <dbReference type="SAM" id="Phobius"/>
    </source>
</evidence>
<evidence type="ECO:0000256" key="9">
    <source>
        <dbReference type="ARBA" id="ARBA00023054"/>
    </source>
</evidence>
<dbReference type="GO" id="GO:0003777">
    <property type="term" value="F:microtubule motor activity"/>
    <property type="evidence" value="ECO:0007669"/>
    <property type="project" value="InterPro"/>
</dbReference>
<dbReference type="PANTHER" id="PTHR47971:SF8">
    <property type="entry name" value="KINESIN-LIKE PROTEIN"/>
    <property type="match status" value="1"/>
</dbReference>
<dbReference type="GO" id="GO:0007018">
    <property type="term" value="P:microtubule-based movement"/>
    <property type="evidence" value="ECO:0007669"/>
    <property type="project" value="InterPro"/>
</dbReference>
<dbReference type="InterPro" id="IPR036961">
    <property type="entry name" value="Kinesin_motor_dom_sf"/>
</dbReference>
<dbReference type="CTD" id="32049"/>
<reference evidence="19" key="1">
    <citation type="submission" date="2025-08" db="UniProtKB">
        <authorList>
            <consortium name="RefSeq"/>
        </authorList>
    </citation>
    <scope>IDENTIFICATION</scope>
    <source>
        <tissue evidence="19">Muscle</tissue>
    </source>
</reference>
<evidence type="ECO:0000256" key="11">
    <source>
        <dbReference type="ARBA" id="ARBA00023212"/>
    </source>
</evidence>
<keyword evidence="5 14" id="KW-0547">Nucleotide-binding</keyword>
<evidence type="ECO:0000256" key="10">
    <source>
        <dbReference type="ARBA" id="ARBA00023175"/>
    </source>
</evidence>
<dbReference type="Gene3D" id="3.40.850.10">
    <property type="entry name" value="Kinesin motor domain"/>
    <property type="match status" value="1"/>
</dbReference>
<dbReference type="InterPro" id="IPR019821">
    <property type="entry name" value="Kinesin_motor_CS"/>
</dbReference>
<dbReference type="RefSeq" id="XP_033344809.1">
    <property type="nucleotide sequence ID" value="XM_033488918.1"/>
</dbReference>
<dbReference type="FunFam" id="3.40.850.10:FF:000012">
    <property type="entry name" value="Kinesin-like protein"/>
    <property type="match status" value="1"/>
</dbReference>
<keyword evidence="12" id="KW-0131">Cell cycle</keyword>
<name>A0A6J3JXD5_9HYME</name>
<dbReference type="GO" id="GO:0007059">
    <property type="term" value="P:chromosome segregation"/>
    <property type="evidence" value="ECO:0007669"/>
    <property type="project" value="UniProtKB-KW"/>
</dbReference>
<organism evidence="18 19">
    <name type="scientific">Bombus vosnesenskii</name>
    <dbReference type="NCBI Taxonomy" id="207650"/>
    <lineage>
        <taxon>Eukaryota</taxon>
        <taxon>Metazoa</taxon>
        <taxon>Ecdysozoa</taxon>
        <taxon>Arthropoda</taxon>
        <taxon>Hexapoda</taxon>
        <taxon>Insecta</taxon>
        <taxon>Pterygota</taxon>
        <taxon>Neoptera</taxon>
        <taxon>Endopterygota</taxon>
        <taxon>Hymenoptera</taxon>
        <taxon>Apocrita</taxon>
        <taxon>Aculeata</taxon>
        <taxon>Apoidea</taxon>
        <taxon>Anthophila</taxon>
        <taxon>Apidae</taxon>
        <taxon>Bombus</taxon>
        <taxon>Pyrobombus</taxon>
    </lineage>
</organism>
<evidence type="ECO:0000256" key="1">
    <source>
        <dbReference type="ARBA" id="ARBA00004647"/>
    </source>
</evidence>
<dbReference type="PANTHER" id="PTHR47971">
    <property type="entry name" value="KINESIN-RELATED PROTEIN 6"/>
    <property type="match status" value="1"/>
</dbReference>